<organism evidence="1 2">
    <name type="scientific">Mycobacteroides abscessus subsp. bolletii 1513</name>
    <dbReference type="NCBI Taxonomy" id="1299321"/>
    <lineage>
        <taxon>Bacteria</taxon>
        <taxon>Bacillati</taxon>
        <taxon>Actinomycetota</taxon>
        <taxon>Actinomycetes</taxon>
        <taxon>Mycobacteriales</taxon>
        <taxon>Mycobacteriaceae</taxon>
        <taxon>Mycobacteroides</taxon>
        <taxon>Mycobacteroides abscessus</taxon>
    </lineage>
</organism>
<proteinExistence type="predicted"/>
<protein>
    <submittedName>
        <fullName evidence="1">Uncharacterized protein</fullName>
    </submittedName>
</protein>
<dbReference type="PATRIC" id="fig|1299321.3.peg.4839"/>
<name>X8DG00_9MYCO</name>
<sequence>MQHRVANNADRNNSHGRQAIGLVLRADARGWLAAVAV</sequence>
<gene>
    <name evidence="1" type="ORF">I540_5012</name>
</gene>
<dbReference type="Proteomes" id="UP000023351">
    <property type="component" value="Unassembled WGS sequence"/>
</dbReference>
<comment type="caution">
    <text evidence="1">The sequence shown here is derived from an EMBL/GenBank/DDBJ whole genome shotgun (WGS) entry which is preliminary data.</text>
</comment>
<dbReference type="AlphaFoldDB" id="X8DG00"/>
<evidence type="ECO:0000313" key="1">
    <source>
        <dbReference type="EMBL" id="EUA67264.1"/>
    </source>
</evidence>
<reference evidence="1 2" key="1">
    <citation type="submission" date="2013-12" db="EMBL/GenBank/DDBJ databases">
        <authorList>
            <person name="Zelazny A."/>
            <person name="Olivier K."/>
            <person name="Holland S."/>
            <person name="Lenaerts A."/>
            <person name="Ordway D."/>
            <person name="DeGroote M.A."/>
            <person name="Parker T."/>
            <person name="Sizemore C."/>
            <person name="Tallon L.J."/>
            <person name="Sadzewicz L.K."/>
            <person name="Sengamalay N."/>
            <person name="Fraser C.M."/>
            <person name="Hine E."/>
            <person name="Shefchek K.A."/>
            <person name="Das S.P."/>
            <person name="Tettelin H."/>
        </authorList>
    </citation>
    <scope>NUCLEOTIDE SEQUENCE [LARGE SCALE GENOMIC DNA]</scope>
    <source>
        <strain evidence="1 2">1513</strain>
    </source>
</reference>
<accession>X8DG00</accession>
<dbReference type="EMBL" id="JAOJ01000003">
    <property type="protein sequence ID" value="EUA67264.1"/>
    <property type="molecule type" value="Genomic_DNA"/>
</dbReference>
<evidence type="ECO:0000313" key="2">
    <source>
        <dbReference type="Proteomes" id="UP000023351"/>
    </source>
</evidence>